<evidence type="ECO:0000256" key="5">
    <source>
        <dbReference type="ARBA" id="ARBA00023136"/>
    </source>
</evidence>
<dbReference type="AlphaFoldDB" id="A0A165ARX5"/>
<dbReference type="InParanoid" id="A0A165ARX5"/>
<comment type="subcellular location">
    <subcellularLocation>
        <location evidence="1">Endomembrane system</location>
        <topology evidence="1">Peripheral membrane protein</topology>
    </subcellularLocation>
</comment>
<reference evidence="7 8" key="1">
    <citation type="journal article" date="2016" name="Mol. Biol. Evol.">
        <title>Comparative Genomics of Early-Diverging Mushroom-Forming Fungi Provides Insights into the Origins of Lignocellulose Decay Capabilities.</title>
        <authorList>
            <person name="Nagy L.G."/>
            <person name="Riley R."/>
            <person name="Tritt A."/>
            <person name="Adam C."/>
            <person name="Daum C."/>
            <person name="Floudas D."/>
            <person name="Sun H."/>
            <person name="Yadav J.S."/>
            <person name="Pangilinan J."/>
            <person name="Larsson K.H."/>
            <person name="Matsuura K."/>
            <person name="Barry K."/>
            <person name="Labutti K."/>
            <person name="Kuo R."/>
            <person name="Ohm R.A."/>
            <person name="Bhattacharya S.S."/>
            <person name="Shirouzu T."/>
            <person name="Yoshinaga Y."/>
            <person name="Martin F.M."/>
            <person name="Grigoriev I.V."/>
            <person name="Hibbett D.S."/>
        </authorList>
    </citation>
    <scope>NUCLEOTIDE SEQUENCE [LARGE SCALE GENOMIC DNA]</scope>
    <source>
        <strain evidence="7 8">93-53</strain>
    </source>
</reference>
<sequence>MQNCTARNGHRIAPQRDRRLVTNESQLGKRASLIFIDSSEIIYTRRYDAAVHTKLRDQEGQGTSQFLDAQRIHNLYLQGLHSLGRANADHTILLLNTYTKLKDVARLDSFIKRKSSCATDELPFDLDNSIRVCRQDISSMLRLGNYKDALVYLGRFGAEAVGRSKSGSLWPSYADNLPELLIDFCASLAPSPFEDEGEIKGPTRQARGGGPSSFSYIVLDKSSTPAPAMPTDGAAPSSAPSMTARPGGRARRDSVQDVSRTATSSPATLTNPSLTKARGQTVDPSAPHAVVENDPNADEEAEKWDQIAVEYPAGAFPHPGWRITGADWLADAQQGYARLAERQYLTHALVLCSTRSFTQGLILLWERSRMYEGILRFWMGAYRAKTHPDAPAEVVRALNKYGDGKPRLNPLMLKFLTSTPQLLSRHAEDLQNILRVVDEQGIMQPLSVVQVLSRNGVTSVGLVRQWLMTRVRQAQQEVETDQQVIDSYFNETREKLRQVEDLSDPDQPKEEYHVAHVVFQLVDLDQCCGLLPFRLLCMREFNLYNGVVFQSHREHIGRYCE</sequence>
<name>A0A165ARX5_9APHY</name>
<dbReference type="GeneID" id="63824494"/>
<dbReference type="InterPro" id="IPR057308">
    <property type="entry name" value="CHCR_PEP5_VPS11"/>
</dbReference>
<evidence type="ECO:0000256" key="3">
    <source>
        <dbReference type="ARBA" id="ARBA00022771"/>
    </source>
</evidence>
<dbReference type="STRING" id="1314785.A0A165ARX5"/>
<keyword evidence="8" id="KW-1185">Reference proteome</keyword>
<dbReference type="GO" id="GO:0007033">
    <property type="term" value="P:vacuole organization"/>
    <property type="evidence" value="ECO:0007669"/>
    <property type="project" value="TreeGrafter"/>
</dbReference>
<feature type="region of interest" description="Disordered" evidence="6">
    <location>
        <begin position="193"/>
        <end position="297"/>
    </location>
</feature>
<accession>A0A165ARX5</accession>
<dbReference type="PANTHER" id="PTHR23323:SF24">
    <property type="entry name" value="VACUOLAR PROTEIN SORTING-ASSOCIATED PROTEIN 11 HOMOLOG"/>
    <property type="match status" value="1"/>
</dbReference>
<evidence type="ECO:0000313" key="7">
    <source>
        <dbReference type="EMBL" id="KZS99541.1"/>
    </source>
</evidence>
<dbReference type="RefSeq" id="XP_040757282.1">
    <property type="nucleotide sequence ID" value="XM_040907465.1"/>
</dbReference>
<keyword evidence="2" id="KW-0479">Metal-binding</keyword>
<organism evidence="7 8">
    <name type="scientific">Laetiporus sulphureus 93-53</name>
    <dbReference type="NCBI Taxonomy" id="1314785"/>
    <lineage>
        <taxon>Eukaryota</taxon>
        <taxon>Fungi</taxon>
        <taxon>Dikarya</taxon>
        <taxon>Basidiomycota</taxon>
        <taxon>Agaricomycotina</taxon>
        <taxon>Agaricomycetes</taxon>
        <taxon>Polyporales</taxon>
        <taxon>Laetiporus</taxon>
    </lineage>
</organism>
<evidence type="ECO:0000256" key="1">
    <source>
        <dbReference type="ARBA" id="ARBA00004184"/>
    </source>
</evidence>
<dbReference type="OrthoDB" id="26184at2759"/>
<dbReference type="GO" id="GO:0005768">
    <property type="term" value="C:endosome"/>
    <property type="evidence" value="ECO:0007669"/>
    <property type="project" value="TreeGrafter"/>
</dbReference>
<dbReference type="GO" id="GO:0006904">
    <property type="term" value="P:vesicle docking involved in exocytosis"/>
    <property type="evidence" value="ECO:0007669"/>
    <property type="project" value="TreeGrafter"/>
</dbReference>
<dbReference type="Pfam" id="PF23356">
    <property type="entry name" value="TPR_PEP5_VPS11"/>
    <property type="match status" value="2"/>
</dbReference>
<keyword evidence="4" id="KW-0862">Zinc</keyword>
<keyword evidence="5" id="KW-0472">Membrane</keyword>
<protein>
    <submittedName>
        <fullName evidence="7">Uncharacterized protein</fullName>
    </submittedName>
</protein>
<feature type="compositionally biased region" description="Polar residues" evidence="6">
    <location>
        <begin position="256"/>
        <end position="274"/>
    </location>
</feature>
<gene>
    <name evidence="7" type="ORF">LAESUDRAFT_718615</name>
</gene>
<dbReference type="GO" id="GO:0030674">
    <property type="term" value="F:protein-macromolecule adaptor activity"/>
    <property type="evidence" value="ECO:0007669"/>
    <property type="project" value="TreeGrafter"/>
</dbReference>
<dbReference type="Proteomes" id="UP000076871">
    <property type="component" value="Unassembled WGS sequence"/>
</dbReference>
<dbReference type="GO" id="GO:0048284">
    <property type="term" value="P:organelle fusion"/>
    <property type="evidence" value="ECO:0007669"/>
    <property type="project" value="TreeGrafter"/>
</dbReference>
<evidence type="ECO:0000256" key="2">
    <source>
        <dbReference type="ARBA" id="ARBA00022723"/>
    </source>
</evidence>
<dbReference type="GO" id="GO:0030897">
    <property type="term" value="C:HOPS complex"/>
    <property type="evidence" value="ECO:0007669"/>
    <property type="project" value="TreeGrafter"/>
</dbReference>
<dbReference type="EMBL" id="KV427796">
    <property type="protein sequence ID" value="KZS99541.1"/>
    <property type="molecule type" value="Genomic_DNA"/>
</dbReference>
<evidence type="ECO:0000313" key="8">
    <source>
        <dbReference type="Proteomes" id="UP000076871"/>
    </source>
</evidence>
<evidence type="ECO:0000256" key="4">
    <source>
        <dbReference type="ARBA" id="ARBA00022833"/>
    </source>
</evidence>
<proteinExistence type="predicted"/>
<dbReference type="PANTHER" id="PTHR23323">
    <property type="entry name" value="VACUOLAR PROTEIN SORTING-ASSOCIATED PROTEIN"/>
    <property type="match status" value="1"/>
</dbReference>
<dbReference type="GO" id="GO:0008270">
    <property type="term" value="F:zinc ion binding"/>
    <property type="evidence" value="ECO:0007669"/>
    <property type="project" value="UniProtKB-KW"/>
</dbReference>
<dbReference type="FunCoup" id="A0A165ARX5">
    <property type="interactions" value="261"/>
</dbReference>
<evidence type="ECO:0000256" key="6">
    <source>
        <dbReference type="SAM" id="MobiDB-lite"/>
    </source>
</evidence>
<dbReference type="GO" id="GO:0007032">
    <property type="term" value="P:endosome organization"/>
    <property type="evidence" value="ECO:0007669"/>
    <property type="project" value="TreeGrafter"/>
</dbReference>
<keyword evidence="3" id="KW-0863">Zinc-finger</keyword>